<protein>
    <submittedName>
        <fullName evidence="1">Major capsid protein</fullName>
    </submittedName>
</protein>
<proteinExistence type="predicted"/>
<sequence>MEFVFPFDSVTLTNQVNLIPSDYGMLNALNLFPSEPISTTVVGIHRVGNQIRVLPAKPRGVRGAEPASDKENIFYLEVPHFPIADNLGPADLQNKAAIVDGRAVPMTVEMATAKKLMKLRRHHAVTREYLKFAALKGLVKDGDGNTIVNLYTFFGITKVTVDLALGTAGTEIFDKLEEIRTSVLKGVQGDTVSRVEVVIGSTLLNRLLKHPKFEKYWLNTPSAQELVKLERHRLGQDFGRIIDTGTVLLRESVGQVPVKVNDVLTNESLMAPTLGVAYPAGTTEMFTTFDAPPHHIDAVNEPGMEIFISEKVLDHGEGVEMKSQSNPLPIVKRPEALVEIISSN</sequence>
<reference evidence="2" key="1">
    <citation type="journal article" date="2019" name="Int. J. Syst. Evol. Microbiol.">
        <title>The Global Catalogue of Microorganisms (GCM) 10K type strain sequencing project: providing services to taxonomists for standard genome sequencing and annotation.</title>
        <authorList>
            <consortium name="The Broad Institute Genomics Platform"/>
            <consortium name="The Broad Institute Genome Sequencing Center for Infectious Disease"/>
            <person name="Wu L."/>
            <person name="Ma J."/>
        </authorList>
    </citation>
    <scope>NUCLEOTIDE SEQUENCE [LARGE SCALE GENOMIC DNA]</scope>
    <source>
        <strain evidence="2">CCUG 43117</strain>
    </source>
</reference>
<dbReference type="Proteomes" id="UP001596060">
    <property type="component" value="Unassembled WGS sequence"/>
</dbReference>
<dbReference type="InterPro" id="IPR005564">
    <property type="entry name" value="Major_capsid_GpE"/>
</dbReference>
<organism evidence="1 2">
    <name type="scientific">Bosea massiliensis</name>
    <dbReference type="NCBI Taxonomy" id="151419"/>
    <lineage>
        <taxon>Bacteria</taxon>
        <taxon>Pseudomonadati</taxon>
        <taxon>Pseudomonadota</taxon>
        <taxon>Alphaproteobacteria</taxon>
        <taxon>Hyphomicrobiales</taxon>
        <taxon>Boseaceae</taxon>
        <taxon>Bosea</taxon>
    </lineage>
</organism>
<evidence type="ECO:0000313" key="1">
    <source>
        <dbReference type="EMBL" id="MFC5505149.1"/>
    </source>
</evidence>
<keyword evidence="2" id="KW-1185">Reference proteome</keyword>
<dbReference type="Pfam" id="PF03864">
    <property type="entry name" value="Phage_cap_E"/>
    <property type="match status" value="1"/>
</dbReference>
<dbReference type="RefSeq" id="WP_377816249.1">
    <property type="nucleotide sequence ID" value="NZ_JBHSLU010000012.1"/>
</dbReference>
<dbReference type="EMBL" id="JBHSLU010000012">
    <property type="protein sequence ID" value="MFC5505149.1"/>
    <property type="molecule type" value="Genomic_DNA"/>
</dbReference>
<name>A0ABW0P2V7_9HYPH</name>
<comment type="caution">
    <text evidence="1">The sequence shown here is derived from an EMBL/GenBank/DDBJ whole genome shotgun (WGS) entry which is preliminary data.</text>
</comment>
<accession>A0ABW0P2V7</accession>
<gene>
    <name evidence="1" type="ORF">ACFPN9_07755</name>
</gene>
<evidence type="ECO:0000313" key="2">
    <source>
        <dbReference type="Proteomes" id="UP001596060"/>
    </source>
</evidence>